<reference evidence="6" key="1">
    <citation type="submission" date="2021-02" db="EMBL/GenBank/DDBJ databases">
        <authorList>
            <person name="Palmer J.M."/>
        </authorList>
    </citation>
    <scope>NUCLEOTIDE SEQUENCE</scope>
    <source>
        <strain evidence="6">SCRP734</strain>
    </source>
</reference>
<accession>A0A8T1V431</accession>
<dbReference type="AlphaFoldDB" id="A0A8T1V431"/>
<evidence type="ECO:0000256" key="1">
    <source>
        <dbReference type="ARBA" id="ARBA00008601"/>
    </source>
</evidence>
<dbReference type="Proteomes" id="UP000694044">
    <property type="component" value="Unassembled WGS sequence"/>
</dbReference>
<evidence type="ECO:0000256" key="5">
    <source>
        <dbReference type="SAM" id="MobiDB-lite"/>
    </source>
</evidence>
<sequence>MDASEATSPRQVELQLQEQEQQQEEQEQQQEQQEQEQQEQVQQQEQQPEPPASQFACKKCRCVLFSSAQLTPHAPEQHQISTRRKLKDLKHHVGGGVACSSYFVEETLPWMDEALLAEGKIHCPKCQSRLGALQWSGSQCSCGTWVTPSIKVTKSRVDAVFRQRNADIVTGVVLPKAVEGDAAETALGREK</sequence>
<dbReference type="OrthoDB" id="2017893at2759"/>
<feature type="compositionally biased region" description="Polar residues" evidence="5">
    <location>
        <begin position="1"/>
        <end position="10"/>
    </location>
</feature>
<evidence type="ECO:0000256" key="2">
    <source>
        <dbReference type="ARBA" id="ARBA00013064"/>
    </source>
</evidence>
<organism evidence="6 7">
    <name type="scientific">Phytophthora pseudosyringae</name>
    <dbReference type="NCBI Taxonomy" id="221518"/>
    <lineage>
        <taxon>Eukaryota</taxon>
        <taxon>Sar</taxon>
        <taxon>Stramenopiles</taxon>
        <taxon>Oomycota</taxon>
        <taxon>Peronosporomycetes</taxon>
        <taxon>Peronosporales</taxon>
        <taxon>Peronosporaceae</taxon>
        <taxon>Phytophthora</taxon>
    </lineage>
</organism>
<comment type="caution">
    <text evidence="6">The sequence shown here is derived from an EMBL/GenBank/DDBJ whole genome shotgun (WGS) entry which is preliminary data.</text>
</comment>
<evidence type="ECO:0000256" key="3">
    <source>
        <dbReference type="ARBA" id="ARBA00022801"/>
    </source>
</evidence>
<dbReference type="PANTHER" id="PTHR45848:SF4">
    <property type="entry name" value="DUAL SPECIFICITY PROTEIN PHOSPHATASE 12"/>
    <property type="match status" value="1"/>
</dbReference>
<proteinExistence type="inferred from homology"/>
<feature type="region of interest" description="Disordered" evidence="5">
    <location>
        <begin position="1"/>
        <end position="50"/>
    </location>
</feature>
<dbReference type="GO" id="GO:0008138">
    <property type="term" value="F:protein tyrosine/serine/threonine phosphatase activity"/>
    <property type="evidence" value="ECO:0007669"/>
    <property type="project" value="TreeGrafter"/>
</dbReference>
<keyword evidence="3" id="KW-0378">Hydrolase</keyword>
<feature type="compositionally biased region" description="Low complexity" evidence="5">
    <location>
        <begin position="11"/>
        <end position="20"/>
    </location>
</feature>
<gene>
    <name evidence="6" type="ORF">PHYPSEUDO_015570</name>
</gene>
<feature type="compositionally biased region" description="Acidic residues" evidence="5">
    <location>
        <begin position="21"/>
        <end position="37"/>
    </location>
</feature>
<dbReference type="EC" id="3.1.3.48" evidence="2"/>
<dbReference type="PANTHER" id="PTHR45848">
    <property type="entry name" value="DUAL SPECIFICITY PROTEIN PHOSPHATASE 12 FAMILY MEMBER"/>
    <property type="match status" value="1"/>
</dbReference>
<evidence type="ECO:0000313" key="7">
    <source>
        <dbReference type="Proteomes" id="UP000694044"/>
    </source>
</evidence>
<keyword evidence="7" id="KW-1185">Reference proteome</keyword>
<comment type="similarity">
    <text evidence="1">Belongs to the protein-tyrosine phosphatase family. Non-receptor class dual specificity subfamily.</text>
</comment>
<name>A0A8T1V431_9STRA</name>
<dbReference type="GO" id="GO:0004725">
    <property type="term" value="F:protein tyrosine phosphatase activity"/>
    <property type="evidence" value="ECO:0007669"/>
    <property type="project" value="UniProtKB-EC"/>
</dbReference>
<keyword evidence="4" id="KW-0904">Protein phosphatase</keyword>
<feature type="compositionally biased region" description="Low complexity" evidence="5">
    <location>
        <begin position="38"/>
        <end position="47"/>
    </location>
</feature>
<evidence type="ECO:0000256" key="4">
    <source>
        <dbReference type="ARBA" id="ARBA00022912"/>
    </source>
</evidence>
<protein>
    <recommendedName>
        <fullName evidence="2">protein-tyrosine-phosphatase</fullName>
        <ecNumber evidence="2">3.1.3.48</ecNumber>
    </recommendedName>
</protein>
<evidence type="ECO:0000313" key="6">
    <source>
        <dbReference type="EMBL" id="KAG7375696.1"/>
    </source>
</evidence>
<dbReference type="EMBL" id="JAGDFM010000982">
    <property type="protein sequence ID" value="KAG7375696.1"/>
    <property type="molecule type" value="Genomic_DNA"/>
</dbReference>